<evidence type="ECO:0000256" key="5">
    <source>
        <dbReference type="ARBA" id="ARBA00022741"/>
    </source>
</evidence>
<comment type="caution">
    <text evidence="13">The sequence shown here is derived from an EMBL/GenBank/DDBJ whole genome shotgun (WGS) entry which is preliminary data.</text>
</comment>
<evidence type="ECO:0000256" key="10">
    <source>
        <dbReference type="PROSITE-ProRule" id="PRU10132"/>
    </source>
</evidence>
<dbReference type="InterPro" id="IPR000594">
    <property type="entry name" value="ThiF_NAD_FAD-bd"/>
</dbReference>
<dbReference type="GO" id="GO:0005737">
    <property type="term" value="C:cytoplasm"/>
    <property type="evidence" value="ECO:0007669"/>
    <property type="project" value="TreeGrafter"/>
</dbReference>
<gene>
    <name evidence="13" type="ORF">FDP41_008394</name>
</gene>
<evidence type="ECO:0000256" key="3">
    <source>
        <dbReference type="ARBA" id="ARBA00015203"/>
    </source>
</evidence>
<evidence type="ECO:0000256" key="11">
    <source>
        <dbReference type="RuleBase" id="RU368009"/>
    </source>
</evidence>
<dbReference type="GO" id="GO:0019781">
    <property type="term" value="F:NEDD8 activating enzyme activity"/>
    <property type="evidence" value="ECO:0007669"/>
    <property type="project" value="UniProtKB-UniRule"/>
</dbReference>
<comment type="catalytic activity">
    <reaction evidence="9 11">
        <text>ATP + [NEDD8 protein] + [E1 NEDD8-activating enzyme]-L-cysteine = AMP + diphosphate + [E1 NEDD8-activating enzyme]-S-[NEDD8 protein]-yl-L-cysteine.</text>
        <dbReference type="EC" id="6.2.1.64"/>
    </reaction>
</comment>
<dbReference type="EMBL" id="VFQX01000061">
    <property type="protein sequence ID" value="KAF0973187.1"/>
    <property type="molecule type" value="Genomic_DNA"/>
</dbReference>
<dbReference type="InterPro" id="IPR030468">
    <property type="entry name" value="Uba3_N"/>
</dbReference>
<dbReference type="InterPro" id="IPR014929">
    <property type="entry name" value="E2-binding"/>
</dbReference>
<dbReference type="OrthoDB" id="5977743at2759"/>
<keyword evidence="4 11" id="KW-0436">Ligase</keyword>
<dbReference type="FunFam" id="3.50.50.80:FF:000002">
    <property type="entry name" value="SUMO-activating enzyme subunit 2"/>
    <property type="match status" value="1"/>
</dbReference>
<dbReference type="InterPro" id="IPR045886">
    <property type="entry name" value="ThiF/MoeB/HesA"/>
</dbReference>
<dbReference type="Pfam" id="PF00899">
    <property type="entry name" value="ThiF"/>
    <property type="match status" value="1"/>
</dbReference>
<evidence type="ECO:0000256" key="2">
    <source>
        <dbReference type="ARBA" id="ARBA00006310"/>
    </source>
</evidence>
<keyword evidence="7 11" id="KW-0067">ATP-binding</keyword>
<evidence type="ECO:0000256" key="1">
    <source>
        <dbReference type="ARBA" id="ARBA00005032"/>
    </source>
</evidence>
<dbReference type="PANTHER" id="PTHR10953">
    <property type="entry name" value="UBIQUITIN-ACTIVATING ENZYME E1"/>
    <property type="match status" value="1"/>
</dbReference>
<feature type="domain" description="E2 binding" evidence="12">
    <location>
        <begin position="368"/>
        <end position="455"/>
    </location>
</feature>
<dbReference type="GO" id="GO:0045116">
    <property type="term" value="P:protein neddylation"/>
    <property type="evidence" value="ECO:0007669"/>
    <property type="project" value="UniProtKB-UniRule"/>
</dbReference>
<dbReference type="OMA" id="PYLENYM"/>
<dbReference type="EC" id="6.2.1.64" evidence="8 11"/>
<evidence type="ECO:0000256" key="8">
    <source>
        <dbReference type="ARBA" id="ARBA00023624"/>
    </source>
</evidence>
<feature type="active site" description="Glycyl thioester intermediate" evidence="10">
    <location>
        <position position="226"/>
    </location>
</feature>
<evidence type="ECO:0000256" key="9">
    <source>
        <dbReference type="ARBA" id="ARBA00024626"/>
    </source>
</evidence>
<dbReference type="InterPro" id="IPR023318">
    <property type="entry name" value="Ub_act_enz_dom_a_sf"/>
</dbReference>
<dbReference type="PROSITE" id="PS00865">
    <property type="entry name" value="UBIQUITIN_ACTIVAT_2"/>
    <property type="match status" value="1"/>
</dbReference>
<dbReference type="VEuPathDB" id="AmoebaDB:NfTy_093620"/>
<dbReference type="CDD" id="cd01488">
    <property type="entry name" value="Uba3_RUB"/>
    <property type="match status" value="1"/>
</dbReference>
<name>A0A6A5B5V5_NAEFO</name>
<dbReference type="UniPathway" id="UPA00885"/>
<evidence type="ECO:0000256" key="4">
    <source>
        <dbReference type="ARBA" id="ARBA00022598"/>
    </source>
</evidence>
<evidence type="ECO:0000313" key="13">
    <source>
        <dbReference type="EMBL" id="KAF0973187.1"/>
    </source>
</evidence>
<dbReference type="SMART" id="SM01181">
    <property type="entry name" value="E2_bind"/>
    <property type="match status" value="1"/>
</dbReference>
<dbReference type="Pfam" id="PF08825">
    <property type="entry name" value="E2_bind"/>
    <property type="match status" value="1"/>
</dbReference>
<dbReference type="AlphaFoldDB" id="A0A6A5B5V5"/>
<dbReference type="Gene3D" id="1.10.10.520">
    <property type="entry name" value="Ubiquitin activating enzymes (Uba3). Chain: B, domain 2"/>
    <property type="match status" value="1"/>
</dbReference>
<dbReference type="RefSeq" id="XP_044557900.1">
    <property type="nucleotide sequence ID" value="XM_044712242.1"/>
</dbReference>
<evidence type="ECO:0000313" key="14">
    <source>
        <dbReference type="Proteomes" id="UP000444721"/>
    </source>
</evidence>
<dbReference type="Proteomes" id="UP000444721">
    <property type="component" value="Unassembled WGS sequence"/>
</dbReference>
<protein>
    <recommendedName>
        <fullName evidence="3 11">NEDD8-activating enzyme E1 catalytic subunit</fullName>
        <ecNumber evidence="8 11">6.2.1.64</ecNumber>
    </recommendedName>
</protein>
<dbReference type="FunFam" id="1.10.10.520:FF:000001">
    <property type="entry name" value="NEDD8-activating enzyme E1 catalytic subunit"/>
    <property type="match status" value="1"/>
</dbReference>
<evidence type="ECO:0000256" key="6">
    <source>
        <dbReference type="ARBA" id="ARBA00022786"/>
    </source>
</evidence>
<reference evidence="13 14" key="1">
    <citation type="journal article" date="2019" name="Sci. Rep.">
        <title>Nanopore sequencing improves the draft genome of the human pathogenic amoeba Naegleria fowleri.</title>
        <authorList>
            <person name="Liechti N."/>
            <person name="Schurch N."/>
            <person name="Bruggmann R."/>
            <person name="Wittwer M."/>
        </authorList>
    </citation>
    <scope>NUCLEOTIDE SEQUENCE [LARGE SCALE GENOMIC DNA]</scope>
    <source>
        <strain evidence="13 14">ATCC 30894</strain>
    </source>
</reference>
<dbReference type="VEuPathDB" id="AmoebaDB:NF0033650"/>
<dbReference type="VEuPathDB" id="AmoebaDB:FDP41_008394"/>
<dbReference type="Gene3D" id="3.40.50.720">
    <property type="entry name" value="NAD(P)-binding Rossmann-like Domain"/>
    <property type="match status" value="1"/>
</dbReference>
<evidence type="ECO:0000256" key="7">
    <source>
        <dbReference type="ARBA" id="ARBA00022840"/>
    </source>
</evidence>
<dbReference type="InterPro" id="IPR033127">
    <property type="entry name" value="UBQ-activ_enz_E1_Cys_AS"/>
</dbReference>
<dbReference type="PANTHER" id="PTHR10953:SF6">
    <property type="entry name" value="NEDD8-ACTIVATING ENZYME E1 CATALYTIC SUBUNIT"/>
    <property type="match status" value="1"/>
</dbReference>
<accession>A0A6A5B5V5</accession>
<dbReference type="Gene3D" id="3.10.290.20">
    <property type="entry name" value="Ubiquitin-like 2 activating enzyme e1b. Chain: B, domain 3"/>
    <property type="match status" value="1"/>
</dbReference>
<comment type="similarity">
    <text evidence="2 11">Belongs to the ubiquitin-activating E1 family. UBA3 subfamily.</text>
</comment>
<sequence>MASESTPPSTTAPFSPEIEAERWKDLDYILKRSGPFAPEDFQPGDETKQFLQDTCKVLIIGAGGLGCDLVKNLAMSGFRSIDIIDMDTISTSNLNRQFLFRDGDVGKMKAEVAAKFVNERVAGVKVTPHICAIQEKDKDFYRQFGIVIAGLDSIPARRWINSTLLSFIQYNDEAKTEVDMSSMIPLVDGGTEGFKGQSRVILPGVTACYECTLDLFPTDETNYPMCTLKTTPRLPEHCIQYCYIEEWRNTKGKEGIADDEQVDGDNPRHVQWIYEKSVERAKNFGIAGVTYRLTQGVIKGIIPAIASTNAIIASSCTNEAFKLATFCLPFLDDYMMYNGSEGIYTFTYKNMKKEGCLQCGPDGLAKTINCSGEITLNEFRDLLRTDKSIQFNNSSLRDLTNEKTLYFTKPATLRQMTEPNLNKKLKELFKSGTELYATDTEVIADRGVTLIVNFTD</sequence>
<comment type="pathway">
    <text evidence="1 11">Protein modification; protein neddylation.</text>
</comment>
<dbReference type="GeneID" id="68115612"/>
<organism evidence="13 14">
    <name type="scientific">Naegleria fowleri</name>
    <name type="common">Brain eating amoeba</name>
    <dbReference type="NCBI Taxonomy" id="5763"/>
    <lineage>
        <taxon>Eukaryota</taxon>
        <taxon>Discoba</taxon>
        <taxon>Heterolobosea</taxon>
        <taxon>Tetramitia</taxon>
        <taxon>Eutetramitia</taxon>
        <taxon>Vahlkampfiidae</taxon>
        <taxon>Naegleria</taxon>
    </lineage>
</organism>
<keyword evidence="5 11" id="KW-0547">Nucleotide-binding</keyword>
<proteinExistence type="inferred from homology"/>
<keyword evidence="6 11" id="KW-0833">Ubl conjugation pathway</keyword>
<dbReference type="GO" id="GO:0005524">
    <property type="term" value="F:ATP binding"/>
    <property type="evidence" value="ECO:0007669"/>
    <property type="project" value="UniProtKB-UniRule"/>
</dbReference>
<comment type="function">
    <text evidence="11">Catalytic subunit of the dimeric E1 enzyme, which activates NEDD8.</text>
</comment>
<dbReference type="SUPFAM" id="SSF69572">
    <property type="entry name" value="Activating enzymes of the ubiquitin-like proteins"/>
    <property type="match status" value="1"/>
</dbReference>
<dbReference type="InterPro" id="IPR035985">
    <property type="entry name" value="Ubiquitin-activating_enz"/>
</dbReference>
<dbReference type="GO" id="GO:0005634">
    <property type="term" value="C:nucleus"/>
    <property type="evidence" value="ECO:0007669"/>
    <property type="project" value="TreeGrafter"/>
</dbReference>
<keyword evidence="14" id="KW-1185">Reference proteome</keyword>
<evidence type="ECO:0000259" key="12">
    <source>
        <dbReference type="SMART" id="SM01181"/>
    </source>
</evidence>